<accession>A0ABS8QM16</accession>
<sequence length="108" mass="11937">MVKIPKTEVISFRDFMNGSYKKIELTKSAVSYSILPTNLFGTMFGNEMTLIMLGIGAVFVGLTIIERVLAKRDENLAELVSIIASTVIPLIAIGMGFWLISYATQLFL</sequence>
<feature type="transmembrane region" description="Helical" evidence="1">
    <location>
        <begin position="48"/>
        <end position="69"/>
    </location>
</feature>
<gene>
    <name evidence="2" type="ORF">LRS37_12935</name>
</gene>
<dbReference type="Proteomes" id="UP001162836">
    <property type="component" value="Unassembled WGS sequence"/>
</dbReference>
<proteinExistence type="predicted"/>
<dbReference type="RefSeq" id="WP_231315103.1">
    <property type="nucleotide sequence ID" value="NZ_JAJODE010000039.1"/>
</dbReference>
<evidence type="ECO:0000256" key="1">
    <source>
        <dbReference type="SAM" id="Phobius"/>
    </source>
</evidence>
<protein>
    <recommendedName>
        <fullName evidence="4">Yip1 domain-containing protein</fullName>
    </recommendedName>
</protein>
<keyword evidence="1" id="KW-0812">Transmembrane</keyword>
<dbReference type="EMBL" id="JAJODE010000039">
    <property type="protein sequence ID" value="MCD4839755.1"/>
    <property type="molecule type" value="Genomic_DNA"/>
</dbReference>
<keyword evidence="3" id="KW-1185">Reference proteome</keyword>
<reference evidence="2 3" key="1">
    <citation type="journal article" date="2023" name="Antonie Van Leeuwenhoek">
        <title>Unveiling the genomic potential of a novel thermostable glycoside hydrolases producing Neobacillus sedimentimangrovi UE25.</title>
        <authorList>
            <person name="Ejaz U."/>
            <person name="Saleem F."/>
            <person name="Rashid R."/>
            <person name="Hasan K.A."/>
            <person name="Syed M.N."/>
            <person name="Sohail M."/>
        </authorList>
    </citation>
    <scope>NUCLEOTIDE SEQUENCE [LARGE SCALE GENOMIC DNA]</scope>
    <source>
        <strain evidence="2 3">UE25</strain>
    </source>
</reference>
<comment type="caution">
    <text evidence="2">The sequence shown here is derived from an EMBL/GenBank/DDBJ whole genome shotgun (WGS) entry which is preliminary data.</text>
</comment>
<name>A0ABS8QM16_9BACI</name>
<evidence type="ECO:0008006" key="4">
    <source>
        <dbReference type="Google" id="ProtNLM"/>
    </source>
</evidence>
<feature type="transmembrane region" description="Helical" evidence="1">
    <location>
        <begin position="76"/>
        <end position="100"/>
    </location>
</feature>
<keyword evidence="1" id="KW-1133">Transmembrane helix</keyword>
<keyword evidence="1" id="KW-0472">Membrane</keyword>
<evidence type="ECO:0000313" key="3">
    <source>
        <dbReference type="Proteomes" id="UP001162836"/>
    </source>
</evidence>
<evidence type="ECO:0000313" key="2">
    <source>
        <dbReference type="EMBL" id="MCD4839755.1"/>
    </source>
</evidence>
<organism evidence="2 3">
    <name type="scientific">Neobacillus sedimentimangrovi</name>
    <dbReference type="NCBI Taxonomy" id="2699460"/>
    <lineage>
        <taxon>Bacteria</taxon>
        <taxon>Bacillati</taxon>
        <taxon>Bacillota</taxon>
        <taxon>Bacilli</taxon>
        <taxon>Bacillales</taxon>
        <taxon>Bacillaceae</taxon>
        <taxon>Neobacillus</taxon>
    </lineage>
</organism>